<reference key="1">
    <citation type="submission" date="2010-11" db="EMBL/GenBank/DDBJ databases">
        <title>The complete sequence of chromosome of Isophaera pallida ATCC 43644.</title>
        <authorList>
            <consortium name="US DOE Joint Genome Institute (JGI-PGF)"/>
            <person name="Lucas S."/>
            <person name="Copeland A."/>
            <person name="Lapidus A."/>
            <person name="Bruce D."/>
            <person name="Goodwin L."/>
            <person name="Pitluck S."/>
            <person name="Kyrpides N."/>
            <person name="Mavromatis K."/>
            <person name="Pagani I."/>
            <person name="Ivanova N."/>
            <person name="Saunders E."/>
            <person name="Brettin T."/>
            <person name="Detter J.C."/>
            <person name="Han C."/>
            <person name="Tapia R."/>
            <person name="Land M."/>
            <person name="Hauser L."/>
            <person name="Markowitz V."/>
            <person name="Cheng J.-F."/>
            <person name="Hugenholtz P."/>
            <person name="Woyke T."/>
            <person name="Wu D."/>
            <person name="Eisen J.A."/>
        </authorList>
    </citation>
    <scope>NUCLEOTIDE SEQUENCE</scope>
    <source>
        <strain>ATCC 43644</strain>
    </source>
</reference>
<dbReference type="InParanoid" id="E8QY02"/>
<gene>
    <name evidence="3" type="ordered locus">Isop_0386</name>
</gene>
<sequence length="497" mass="56339">MRWFLCSASIVATSFLTGASGGRESTPEALLKAQPARRLEPAPSPVDNPLKGLVPYDNPPPNRFPHSLEFFYLPLSDLMIGPNLFDWSSLERKLDAIARRGNQAIFRIWVEYPTLETGVPTFLIEQGVKLTRWRNPFENSWNVTPDYGDERLIKALEQFIAALGARYDNDPRVGFLTAGLLGSWGEWHTWPRDDLAPSPEVERRVMNAYEAAFKQVPILLRYPAGPNDPVHADNASRTRFGYHDDSFAWATLDTGREEDSWFFLAALKRAGPQAMARWTIQPIGGEIRPELWDSLFDPHQPPHPKGQNFDECVRQTHVTWLMDSGMFHKPVSPARRQRALESVRRMGYDFRVTTARLNRQENRRLTVELTVINQGVAPFYRNWPLELGWLDRSTGRVIARFPVDWSLTNLLPDAPARVWRTTLTLPPASGNENNCILALRVVHPLPNGKPLRFANADQDRHAPGWLSLGTPNGGASKPPRPSRPRPRRLAEFGALDD</sequence>
<dbReference type="InterPro" id="IPR032267">
    <property type="entry name" value="DUF4832"/>
</dbReference>
<evidence type="ECO:0000313" key="4">
    <source>
        <dbReference type="Proteomes" id="UP000008631"/>
    </source>
</evidence>
<proteinExistence type="predicted"/>
<organism evidence="3 4">
    <name type="scientific">Isosphaera pallida (strain ATCC 43644 / DSM 9630 / IS1B)</name>
    <dbReference type="NCBI Taxonomy" id="575540"/>
    <lineage>
        <taxon>Bacteria</taxon>
        <taxon>Pseudomonadati</taxon>
        <taxon>Planctomycetota</taxon>
        <taxon>Planctomycetia</taxon>
        <taxon>Isosphaerales</taxon>
        <taxon>Isosphaeraceae</taxon>
        <taxon>Isosphaera</taxon>
    </lineage>
</organism>
<dbReference type="eggNOG" id="COG1874">
    <property type="taxonomic scope" value="Bacteria"/>
</dbReference>
<dbReference type="EMBL" id="CP002353">
    <property type="protein sequence ID" value="ADV60981.1"/>
    <property type="molecule type" value="Genomic_DNA"/>
</dbReference>
<keyword evidence="4" id="KW-1185">Reference proteome</keyword>
<dbReference type="RefSeq" id="WP_013563270.1">
    <property type="nucleotide sequence ID" value="NC_014962.1"/>
</dbReference>
<dbReference type="STRING" id="575540.Isop_0386"/>
<feature type="domain" description="DUF4832" evidence="2">
    <location>
        <begin position="239"/>
        <end position="430"/>
    </location>
</feature>
<dbReference type="AlphaFoldDB" id="E8QY02"/>
<reference evidence="3 4" key="2">
    <citation type="journal article" date="2011" name="Stand. Genomic Sci.">
        <title>Complete genome sequence of Isosphaera pallida type strain (IS1B).</title>
        <authorList>
            <consortium name="US DOE Joint Genome Institute (JGI-PGF)"/>
            <person name="Goker M."/>
            <person name="Cleland D."/>
            <person name="Saunders E."/>
            <person name="Lapidus A."/>
            <person name="Nolan M."/>
            <person name="Lucas S."/>
            <person name="Hammon N."/>
            <person name="Deshpande S."/>
            <person name="Cheng J.F."/>
            <person name="Tapia R."/>
            <person name="Han C."/>
            <person name="Goodwin L."/>
            <person name="Pitluck S."/>
            <person name="Liolios K."/>
            <person name="Pagani I."/>
            <person name="Ivanova N."/>
            <person name="Mavromatis K."/>
            <person name="Pati A."/>
            <person name="Chen A."/>
            <person name="Palaniappan K."/>
            <person name="Land M."/>
            <person name="Hauser L."/>
            <person name="Chang Y.J."/>
            <person name="Jeffries C.D."/>
            <person name="Detter J.C."/>
            <person name="Beck B."/>
            <person name="Woyke T."/>
            <person name="Bristow J."/>
            <person name="Eisen J.A."/>
            <person name="Markowitz V."/>
            <person name="Hugenholtz P."/>
            <person name="Kyrpides N.C."/>
            <person name="Klenk H.P."/>
        </authorList>
    </citation>
    <scope>NUCLEOTIDE SEQUENCE [LARGE SCALE GENOMIC DNA]</scope>
    <source>
        <strain evidence="4">ATCC 43644 / DSM 9630 / IS1B</strain>
    </source>
</reference>
<dbReference type="Gene3D" id="3.20.20.80">
    <property type="entry name" value="Glycosidases"/>
    <property type="match status" value="1"/>
</dbReference>
<dbReference type="HOGENOM" id="CLU_030013_0_0_0"/>
<feature type="region of interest" description="Disordered" evidence="1">
    <location>
        <begin position="462"/>
        <end position="497"/>
    </location>
</feature>
<accession>E8QY02</accession>
<name>E8QY02_ISOPI</name>
<evidence type="ECO:0000256" key="1">
    <source>
        <dbReference type="SAM" id="MobiDB-lite"/>
    </source>
</evidence>
<protein>
    <recommendedName>
        <fullName evidence="2">DUF4832 domain-containing protein</fullName>
    </recommendedName>
</protein>
<dbReference type="Proteomes" id="UP000008631">
    <property type="component" value="Chromosome"/>
</dbReference>
<evidence type="ECO:0000313" key="3">
    <source>
        <dbReference type="EMBL" id="ADV60981.1"/>
    </source>
</evidence>
<evidence type="ECO:0000259" key="2">
    <source>
        <dbReference type="Pfam" id="PF16116"/>
    </source>
</evidence>
<dbReference type="Pfam" id="PF16116">
    <property type="entry name" value="DUF4832"/>
    <property type="match status" value="1"/>
</dbReference>
<dbReference type="KEGG" id="ipa:Isop_0386"/>